<dbReference type="Gene3D" id="2.180.10.10">
    <property type="entry name" value="RHS repeat-associated core"/>
    <property type="match status" value="2"/>
</dbReference>
<dbReference type="InParanoid" id="U5DJF5"/>
<feature type="domain" description="Teneurin-like YD-shell" evidence="3">
    <location>
        <begin position="473"/>
        <end position="756"/>
    </location>
</feature>
<comment type="caution">
    <text evidence="4">The sequence shown here is derived from an EMBL/GenBank/DDBJ whole genome shotgun (WGS) entry which is preliminary data.</text>
</comment>
<proteinExistence type="predicted"/>
<protein>
    <submittedName>
        <fullName evidence="4">RHS repeat-associated core domain protein</fullName>
    </submittedName>
</protein>
<dbReference type="InterPro" id="IPR050708">
    <property type="entry name" value="T6SS_VgrG/RHS"/>
</dbReference>
<dbReference type="NCBIfam" id="TIGR01643">
    <property type="entry name" value="YD_repeat_2x"/>
    <property type="match status" value="8"/>
</dbReference>
<dbReference type="InterPro" id="IPR022385">
    <property type="entry name" value="Rhs_assc_core"/>
</dbReference>
<feature type="compositionally biased region" description="Polar residues" evidence="2">
    <location>
        <begin position="881"/>
        <end position="893"/>
    </location>
</feature>
<gene>
    <name evidence="4" type="ORF">KR51_00037360</name>
</gene>
<keyword evidence="1" id="KW-0677">Repeat</keyword>
<dbReference type="PANTHER" id="PTHR32305">
    <property type="match status" value="1"/>
</dbReference>
<evidence type="ECO:0000313" key="5">
    <source>
        <dbReference type="Proteomes" id="UP000016960"/>
    </source>
</evidence>
<keyword evidence="5" id="KW-1185">Reference proteome</keyword>
<feature type="compositionally biased region" description="Pro residues" evidence="2">
    <location>
        <begin position="866"/>
        <end position="880"/>
    </location>
</feature>
<evidence type="ECO:0000313" key="4">
    <source>
        <dbReference type="EMBL" id="ERN39820.1"/>
    </source>
</evidence>
<dbReference type="NCBIfam" id="TIGR03696">
    <property type="entry name" value="Rhs_assc_core"/>
    <property type="match status" value="1"/>
</dbReference>
<reference evidence="4 5" key="1">
    <citation type="submission" date="2013-05" db="EMBL/GenBank/DDBJ databases">
        <title>Draft genome sequence of Rubidibacter lacunae KORDI 51-2.</title>
        <authorList>
            <person name="Choi D.H."/>
            <person name="Noh J.H."/>
            <person name="Kwon K.-K."/>
            <person name="Lee J.-H."/>
            <person name="Ryu J.-Y."/>
        </authorList>
    </citation>
    <scope>NUCLEOTIDE SEQUENCE [LARGE SCALE GENOMIC DNA]</scope>
    <source>
        <strain evidence="4 5">KORDI 51-2</strain>
    </source>
</reference>
<evidence type="ECO:0000256" key="2">
    <source>
        <dbReference type="SAM" id="MobiDB-lite"/>
    </source>
</evidence>
<evidence type="ECO:0000259" key="3">
    <source>
        <dbReference type="Pfam" id="PF25023"/>
    </source>
</evidence>
<dbReference type="RefSeq" id="WP_022609358.1">
    <property type="nucleotide sequence ID" value="NZ_ASSJ01000092.1"/>
</dbReference>
<organism evidence="4 5">
    <name type="scientific">Rubidibacter lacunae KORDI 51-2</name>
    <dbReference type="NCBI Taxonomy" id="582515"/>
    <lineage>
        <taxon>Bacteria</taxon>
        <taxon>Bacillati</taxon>
        <taxon>Cyanobacteriota</taxon>
        <taxon>Cyanophyceae</taxon>
        <taxon>Oscillatoriophycideae</taxon>
        <taxon>Chroococcales</taxon>
        <taxon>Aphanothecaceae</taxon>
        <taxon>Rubidibacter</taxon>
    </lineage>
</organism>
<evidence type="ECO:0000256" key="1">
    <source>
        <dbReference type="ARBA" id="ARBA00022737"/>
    </source>
</evidence>
<dbReference type="AlphaFoldDB" id="U5DJF5"/>
<dbReference type="PANTHER" id="PTHR32305:SF15">
    <property type="entry name" value="PROTEIN RHSA-RELATED"/>
    <property type="match status" value="1"/>
</dbReference>
<dbReference type="InterPro" id="IPR031325">
    <property type="entry name" value="RHS_repeat"/>
</dbReference>
<name>U5DJF5_9CHRO</name>
<sequence length="1017" mass="113065">MQRREDGGFAPDYEFTQAELTALGVTVTEYDAVGNVTAIFDPVGNETRFVYDDRDRLTSIADPLGQVTRYEYDDAGNLIAVVEPRSVLDPNTQEESVATTFIYDGLNRQIGSQNALGHLTTAEYDDAGNLTKFTDEEGRIARYEYDRRNLLTKAIDEGGGTSENDSITRYTYDGNGNLTTTTRETNAGDLTKSYSYDTLNRRTGVTDAEGHTTTFGYDSVGNLTRVTDPSNPDDPSDISNETAFAYDAMNRLMAETNALGKTRTHAYDLAGNLIRSEDRNGRVREFSYDVLDRLTEERWLNANSEVIRTLGYDYNEADELLQLFDDDGNASTEPTHIFSYDRAGRPTSAINKLVPGLASNVELQYAYQVNSNNLGSVTDFIDGVEHGVESFLYDDLNRVTEIAQSGTGVAAKRVELDYDQTSQLAEIRRYNSLSGGTSVATSTYTYDAIGRLDGLNHDTAPLSDPLTYSYTYDRAHRLTQSNSPDGTASYSYDRRDQLLSAEYEGDLATYLGTETYSYDDNGNRTSDGSVTEANNRLSENDGYTYSYDDEGNLIEQVDKASGEVTTYTWDHRNRLTEVAVRNSNGDLIRDVEYRYDVLDRRVAKVIDLDGDGPAAATSQYFVYDGEHIALVFDESGTLVQRYLHGPFIDQVLAEETADGVRWTLTDHLGSIAYILNENGEILNHLIYDSFGNVVHETDSSVDFRFGFTGRERDEETGLHYYRARYYDPRTGRFLSEDPLGFGAGDVNLYRYVGNSPLNAIDPYGLESLVPAFIVPYGPTVPPAPPTQIAPGGSTPTGAPLYVPRNAPLGSPSNPYRLEERVDPSWMYAPPWARPSGIEEFLRDIREYLDIPSTELFPGSDDLFFPPDHPPNSCPAFPPDQGPQNSNDPGTSGADSEEPAAGTGSEEMWDALSDQERYYEPSDDAKRIGEHTRARGNLEVHFPELTGDDELERHIDDVITNPTETMLRNIPGRDRAIASYDDGSGTIVIENQDKPSESTAFRRPNARDYLIDDGFEPN</sequence>
<dbReference type="EMBL" id="ASSJ01000092">
    <property type="protein sequence ID" value="ERN39820.1"/>
    <property type="molecule type" value="Genomic_DNA"/>
</dbReference>
<dbReference type="InterPro" id="IPR006530">
    <property type="entry name" value="YD"/>
</dbReference>
<dbReference type="OrthoDB" id="426362at2"/>
<dbReference type="Proteomes" id="UP000016960">
    <property type="component" value="Unassembled WGS sequence"/>
</dbReference>
<accession>U5DJF5</accession>
<dbReference type="InterPro" id="IPR056823">
    <property type="entry name" value="TEN-like_YD-shell"/>
</dbReference>
<dbReference type="STRING" id="582515.KR51_00037360"/>
<feature type="region of interest" description="Disordered" evidence="2">
    <location>
        <begin position="858"/>
        <end position="905"/>
    </location>
</feature>
<feature type="region of interest" description="Disordered" evidence="2">
    <location>
        <begin position="986"/>
        <end position="1017"/>
    </location>
</feature>
<dbReference type="Pfam" id="PF05593">
    <property type="entry name" value="RHS_repeat"/>
    <property type="match status" value="4"/>
</dbReference>
<dbReference type="PATRIC" id="fig|582515.4.peg.4204"/>
<dbReference type="Pfam" id="PF25023">
    <property type="entry name" value="TEN_YD-shell"/>
    <property type="match status" value="1"/>
</dbReference>
<dbReference type="eggNOG" id="COG3209">
    <property type="taxonomic scope" value="Bacteria"/>
</dbReference>